<dbReference type="RefSeq" id="XP_016980689.2">
    <property type="nucleotide sequence ID" value="XM_017125200.2"/>
</dbReference>
<keyword evidence="10" id="KW-0560">Oxidoreductase</keyword>
<feature type="domain" description="Fe2OG dioxygenase" evidence="15">
    <location>
        <begin position="408"/>
        <end position="514"/>
    </location>
</feature>
<dbReference type="OrthoDB" id="420380at2759"/>
<dbReference type="GeneID" id="108045782"/>
<keyword evidence="6" id="KW-0479">Metal-binding</keyword>
<dbReference type="InterPro" id="IPR005123">
    <property type="entry name" value="Oxoglu/Fe-dep_dioxygenase_dom"/>
</dbReference>
<keyword evidence="9" id="KW-0223">Dioxygenase</keyword>
<keyword evidence="7" id="KW-0256">Endoplasmic reticulum</keyword>
<proteinExistence type="inferred from homology"/>
<evidence type="ECO:0000256" key="9">
    <source>
        <dbReference type="ARBA" id="ARBA00022964"/>
    </source>
</evidence>
<comment type="subcellular location">
    <subcellularLocation>
        <location evidence="3">Endoplasmic reticulum lumen</location>
    </subcellularLocation>
</comment>
<dbReference type="PANTHER" id="PTHR10869">
    <property type="entry name" value="PROLYL 4-HYDROXYLASE ALPHA SUBUNIT"/>
    <property type="match status" value="1"/>
</dbReference>
<dbReference type="FunFam" id="2.60.120.620:FF:000011">
    <property type="entry name" value="Prolyl alpha subunit"/>
    <property type="match status" value="1"/>
</dbReference>
<evidence type="ECO:0000313" key="16">
    <source>
        <dbReference type="RefSeq" id="XP_016980689.1"/>
    </source>
</evidence>
<dbReference type="Gene3D" id="6.10.140.1460">
    <property type="match status" value="1"/>
</dbReference>
<evidence type="ECO:0000256" key="13">
    <source>
        <dbReference type="PROSITE-ProRule" id="PRU00339"/>
    </source>
</evidence>
<keyword evidence="13" id="KW-0802">TPR repeat</keyword>
<dbReference type="GO" id="GO:0005506">
    <property type="term" value="F:iron ion binding"/>
    <property type="evidence" value="ECO:0007669"/>
    <property type="project" value="InterPro"/>
</dbReference>
<dbReference type="PROSITE" id="PS50005">
    <property type="entry name" value="TPR"/>
    <property type="match status" value="1"/>
</dbReference>
<accession>A0A6P4EVD7</accession>
<dbReference type="GO" id="GO:0004656">
    <property type="term" value="F:procollagen-proline 4-dioxygenase activity"/>
    <property type="evidence" value="ECO:0007669"/>
    <property type="project" value="UniProtKB-EC"/>
</dbReference>
<protein>
    <recommendedName>
        <fullName evidence="5">procollagen-proline 4-dioxygenase</fullName>
        <ecNumber evidence="5">1.14.11.2</ecNumber>
    </recommendedName>
</protein>
<dbReference type="InterPro" id="IPR011990">
    <property type="entry name" value="TPR-like_helical_dom_sf"/>
</dbReference>
<dbReference type="InterPro" id="IPR013547">
    <property type="entry name" value="P4H_N"/>
</dbReference>
<keyword evidence="8" id="KW-0847">Vitamin C</keyword>
<dbReference type="AlphaFoldDB" id="A0A6P4EVD7"/>
<sequence>MRMLSFLLLGFIFESLCLLQVFGDISEKRYSRSVVNLVDLLRTDYDLVLNLENYASLLSKKAKLIRRGIQQMQEMDQKGKSESTNIWDSPFNAFSLIRHMQADWLMWHHYLEKPVGQEEVAYLEGKIPDLPHEVDFEDAAEGMRRMQGTYELLSSDMAKGLLDGVQYNSSLAAVDCLAIGQHLIKNMRWKAAEQWILSGFEAHARDVPQTEMQLLKGPIKSELYKKLGDLRIQEGKPEKALEAYQTALRYSLHDVELYQQYQNLEDQIHTLSVAEPIEELDDEYEQMHLPPCCSGRCKVPRHLRKLYCVYNHVTNPFLRLAPIKTEILSVDPFVIILHDMVSKRESTLLRSISKEALEPSETVNAENKKYMVDRNRLSKSVWFETNKTEVTKILSKRLGDATGLDMNRSEPFQVINYGIGGFFGSHWDALYLNEHRFGVGIIDRIATSLFYLTDVPQGGGTYFPGLNITVFPRAGTVLFWYNFDMTGDEHLRSMHTGCPVIVGSKWVVSKWIEDKGQEFRRPCVNSGSNTKYLLSVEKLLI</sequence>
<evidence type="ECO:0000256" key="8">
    <source>
        <dbReference type="ARBA" id="ARBA00022896"/>
    </source>
</evidence>
<reference evidence="16" key="1">
    <citation type="submission" date="2025-08" db="UniProtKB">
        <authorList>
            <consortium name="RefSeq"/>
        </authorList>
    </citation>
    <scope>IDENTIFICATION</scope>
</reference>
<feature type="signal peptide" evidence="14">
    <location>
        <begin position="1"/>
        <end position="19"/>
    </location>
</feature>
<evidence type="ECO:0000256" key="3">
    <source>
        <dbReference type="ARBA" id="ARBA00004319"/>
    </source>
</evidence>
<evidence type="ECO:0000256" key="1">
    <source>
        <dbReference type="ARBA" id="ARBA00001961"/>
    </source>
</evidence>
<dbReference type="Gene3D" id="1.25.40.10">
    <property type="entry name" value="Tetratricopeptide repeat domain"/>
    <property type="match status" value="1"/>
</dbReference>
<evidence type="ECO:0000256" key="10">
    <source>
        <dbReference type="ARBA" id="ARBA00023002"/>
    </source>
</evidence>
<dbReference type="EC" id="1.14.11.2" evidence="5"/>
<dbReference type="GO" id="GO:0005788">
    <property type="term" value="C:endoplasmic reticulum lumen"/>
    <property type="evidence" value="ECO:0007669"/>
    <property type="project" value="UniProtKB-SubCell"/>
</dbReference>
<evidence type="ECO:0000256" key="2">
    <source>
        <dbReference type="ARBA" id="ARBA00002035"/>
    </source>
</evidence>
<dbReference type="InterPro" id="IPR006620">
    <property type="entry name" value="Pro_4_hyd_alph"/>
</dbReference>
<dbReference type="InterPro" id="IPR045054">
    <property type="entry name" value="P4HA-like"/>
</dbReference>
<evidence type="ECO:0000256" key="14">
    <source>
        <dbReference type="SAM" id="SignalP"/>
    </source>
</evidence>
<gene>
    <name evidence="16" type="primary">LOC108045782</name>
</gene>
<evidence type="ECO:0000256" key="11">
    <source>
        <dbReference type="ARBA" id="ARBA00023004"/>
    </source>
</evidence>
<evidence type="ECO:0000259" key="15">
    <source>
        <dbReference type="PROSITE" id="PS51471"/>
    </source>
</evidence>
<keyword evidence="14" id="KW-0732">Signal</keyword>
<keyword evidence="11" id="KW-0408">Iron</keyword>
<dbReference type="SMART" id="SM00702">
    <property type="entry name" value="P4Hc"/>
    <property type="match status" value="1"/>
</dbReference>
<dbReference type="InterPro" id="IPR019734">
    <property type="entry name" value="TPR_rpt"/>
</dbReference>
<keyword evidence="12" id="KW-0325">Glycoprotein</keyword>
<dbReference type="RefSeq" id="XP_016980689.1">
    <property type="nucleotide sequence ID" value="XM_017125200.1"/>
</dbReference>
<dbReference type="InterPro" id="IPR044862">
    <property type="entry name" value="Pro_4_hyd_alph_FE2OG_OXY"/>
</dbReference>
<feature type="repeat" description="TPR" evidence="13">
    <location>
        <begin position="221"/>
        <end position="254"/>
    </location>
</feature>
<comment type="function">
    <text evidence="2">Catalyzes the post-translational formation of 4-hydroxyproline in -Xaa-Pro-Gly- sequences in collagens and other proteins.</text>
</comment>
<comment type="similarity">
    <text evidence="4">Belongs to the P4HA family.</text>
</comment>
<feature type="chain" id="PRO_5027714604" description="procollagen-proline 4-dioxygenase" evidence="14">
    <location>
        <begin position="20"/>
        <end position="541"/>
    </location>
</feature>
<dbReference type="GO" id="GO:0031418">
    <property type="term" value="F:L-ascorbic acid binding"/>
    <property type="evidence" value="ECO:0007669"/>
    <property type="project" value="UniProtKB-KW"/>
</dbReference>
<evidence type="ECO:0000256" key="5">
    <source>
        <dbReference type="ARBA" id="ARBA00012269"/>
    </source>
</evidence>
<dbReference type="PANTHER" id="PTHR10869:SF244">
    <property type="entry name" value="PROLYL 4-HYDROXYLASE SUBUNIT ALPHA-2"/>
    <property type="match status" value="1"/>
</dbReference>
<dbReference type="Gene3D" id="2.60.120.620">
    <property type="entry name" value="q2cbj1_9rhob like domain"/>
    <property type="match status" value="1"/>
</dbReference>
<name>A0A6P4EVD7_DRORH</name>
<comment type="cofactor">
    <cofactor evidence="1">
        <name>L-ascorbate</name>
        <dbReference type="ChEBI" id="CHEBI:38290"/>
    </cofactor>
</comment>
<dbReference type="Pfam" id="PF08336">
    <property type="entry name" value="P4Ha_N"/>
    <property type="match status" value="1"/>
</dbReference>
<evidence type="ECO:0000256" key="4">
    <source>
        <dbReference type="ARBA" id="ARBA00006511"/>
    </source>
</evidence>
<evidence type="ECO:0000256" key="7">
    <source>
        <dbReference type="ARBA" id="ARBA00022824"/>
    </source>
</evidence>
<organism evidence="16">
    <name type="scientific">Drosophila rhopaloa</name>
    <name type="common">Fruit fly</name>
    <dbReference type="NCBI Taxonomy" id="1041015"/>
    <lineage>
        <taxon>Eukaryota</taxon>
        <taxon>Metazoa</taxon>
        <taxon>Ecdysozoa</taxon>
        <taxon>Arthropoda</taxon>
        <taxon>Hexapoda</taxon>
        <taxon>Insecta</taxon>
        <taxon>Pterygota</taxon>
        <taxon>Neoptera</taxon>
        <taxon>Endopterygota</taxon>
        <taxon>Diptera</taxon>
        <taxon>Brachycera</taxon>
        <taxon>Muscomorpha</taxon>
        <taxon>Ephydroidea</taxon>
        <taxon>Drosophilidae</taxon>
        <taxon>Drosophila</taxon>
        <taxon>Sophophora</taxon>
    </lineage>
</organism>
<evidence type="ECO:0000256" key="12">
    <source>
        <dbReference type="ARBA" id="ARBA00023180"/>
    </source>
</evidence>
<dbReference type="PROSITE" id="PS51471">
    <property type="entry name" value="FE2OG_OXY"/>
    <property type="match status" value="1"/>
</dbReference>
<evidence type="ECO:0000256" key="6">
    <source>
        <dbReference type="ARBA" id="ARBA00022723"/>
    </source>
</evidence>
<dbReference type="Pfam" id="PF13640">
    <property type="entry name" value="2OG-FeII_Oxy_3"/>
    <property type="match status" value="1"/>
</dbReference>